<keyword evidence="3" id="KW-1185">Reference proteome</keyword>
<dbReference type="Proteomes" id="UP001164746">
    <property type="component" value="Chromosome 8"/>
</dbReference>
<dbReference type="EMBL" id="CP111019">
    <property type="protein sequence ID" value="WAR12369.1"/>
    <property type="molecule type" value="Genomic_DNA"/>
</dbReference>
<sequence length="33" mass="3683">MGVPWPPHVMHGGNMHVSVWLLACQRHGQLLGH</sequence>
<protein>
    <submittedName>
        <fullName evidence="2">Uncharacterized protein</fullName>
    </submittedName>
</protein>
<gene>
    <name evidence="1" type="ORF">MAR_026549</name>
    <name evidence="2" type="ORF">MAR_026585</name>
</gene>
<dbReference type="EMBL" id="CP111019">
    <property type="protein sequence ID" value="WAR12405.1"/>
    <property type="molecule type" value="Genomic_DNA"/>
</dbReference>
<proteinExistence type="predicted"/>
<accession>A0ABY7ERD5</accession>
<evidence type="ECO:0000313" key="2">
    <source>
        <dbReference type="EMBL" id="WAR12405.1"/>
    </source>
</evidence>
<name>A0ABY7ERD5_MYAAR</name>
<organism evidence="2 3">
    <name type="scientific">Mya arenaria</name>
    <name type="common">Soft-shell clam</name>
    <dbReference type="NCBI Taxonomy" id="6604"/>
    <lineage>
        <taxon>Eukaryota</taxon>
        <taxon>Metazoa</taxon>
        <taxon>Spiralia</taxon>
        <taxon>Lophotrochozoa</taxon>
        <taxon>Mollusca</taxon>
        <taxon>Bivalvia</taxon>
        <taxon>Autobranchia</taxon>
        <taxon>Heteroconchia</taxon>
        <taxon>Euheterodonta</taxon>
        <taxon>Imparidentia</taxon>
        <taxon>Neoheterodontei</taxon>
        <taxon>Myida</taxon>
        <taxon>Myoidea</taxon>
        <taxon>Myidae</taxon>
        <taxon>Mya</taxon>
    </lineage>
</organism>
<evidence type="ECO:0000313" key="3">
    <source>
        <dbReference type="Proteomes" id="UP001164746"/>
    </source>
</evidence>
<reference evidence="2" key="1">
    <citation type="submission" date="2022-11" db="EMBL/GenBank/DDBJ databases">
        <title>Centuries of genome instability and evolution in soft-shell clam transmissible cancer (bioRxiv).</title>
        <authorList>
            <person name="Hart S.F.M."/>
            <person name="Yonemitsu M.A."/>
            <person name="Giersch R.M."/>
            <person name="Beal B.F."/>
            <person name="Arriagada G."/>
            <person name="Davis B.W."/>
            <person name="Ostrander E.A."/>
            <person name="Goff S.P."/>
            <person name="Metzger M.J."/>
        </authorList>
    </citation>
    <scope>NUCLEOTIDE SEQUENCE</scope>
    <source>
        <strain evidence="2">MELC-2E11</strain>
        <tissue evidence="2">Siphon/mantle</tissue>
    </source>
</reference>
<evidence type="ECO:0000313" key="1">
    <source>
        <dbReference type="EMBL" id="WAR12369.1"/>
    </source>
</evidence>